<feature type="region of interest" description="Disordered" evidence="1">
    <location>
        <begin position="353"/>
        <end position="374"/>
    </location>
</feature>
<gene>
    <name evidence="3" type="ORF">PCOR1329_LOCUS31716</name>
</gene>
<feature type="compositionally biased region" description="Basic and acidic residues" evidence="1">
    <location>
        <begin position="363"/>
        <end position="374"/>
    </location>
</feature>
<comment type="caution">
    <text evidence="3">The sequence shown here is derived from an EMBL/GenBank/DDBJ whole genome shotgun (WGS) entry which is preliminary data.</text>
</comment>
<proteinExistence type="predicted"/>
<evidence type="ECO:0000259" key="2">
    <source>
        <dbReference type="PROSITE" id="PS00028"/>
    </source>
</evidence>
<evidence type="ECO:0000313" key="3">
    <source>
        <dbReference type="EMBL" id="CAK0834248.1"/>
    </source>
</evidence>
<dbReference type="InterPro" id="IPR013087">
    <property type="entry name" value="Znf_C2H2_type"/>
</dbReference>
<organism evidence="3 4">
    <name type="scientific">Prorocentrum cordatum</name>
    <dbReference type="NCBI Taxonomy" id="2364126"/>
    <lineage>
        <taxon>Eukaryota</taxon>
        <taxon>Sar</taxon>
        <taxon>Alveolata</taxon>
        <taxon>Dinophyceae</taxon>
        <taxon>Prorocentrales</taxon>
        <taxon>Prorocentraceae</taxon>
        <taxon>Prorocentrum</taxon>
    </lineage>
</organism>
<protein>
    <recommendedName>
        <fullName evidence="2">C2H2-type domain-containing protein</fullName>
    </recommendedName>
</protein>
<dbReference type="Proteomes" id="UP001189429">
    <property type="component" value="Unassembled WGS sequence"/>
</dbReference>
<feature type="domain" description="C2H2-type" evidence="2">
    <location>
        <begin position="276"/>
        <end position="298"/>
    </location>
</feature>
<reference evidence="3" key="1">
    <citation type="submission" date="2023-10" db="EMBL/GenBank/DDBJ databases">
        <authorList>
            <person name="Chen Y."/>
            <person name="Shah S."/>
            <person name="Dougan E. K."/>
            <person name="Thang M."/>
            <person name="Chan C."/>
        </authorList>
    </citation>
    <scope>NUCLEOTIDE SEQUENCE [LARGE SCALE GENOMIC DNA]</scope>
</reference>
<dbReference type="Gene3D" id="3.30.160.60">
    <property type="entry name" value="Classic Zinc Finger"/>
    <property type="match status" value="1"/>
</dbReference>
<name>A0ABN9SQQ5_9DINO</name>
<evidence type="ECO:0000313" key="4">
    <source>
        <dbReference type="Proteomes" id="UP001189429"/>
    </source>
</evidence>
<feature type="non-terminal residue" evidence="3">
    <location>
        <position position="374"/>
    </location>
</feature>
<keyword evidence="4" id="KW-1185">Reference proteome</keyword>
<evidence type="ECO:0000256" key="1">
    <source>
        <dbReference type="SAM" id="MobiDB-lite"/>
    </source>
</evidence>
<sequence>VVSLVDAAFVDDECFMLTARLPKELDAAIDVVLHAVCDIYDRLNLTINWKVGKSECFLTHRGHGATARLQRRRVLPDGGLAVAVPRPGALLLAVTTYKHLGGVVSATGAAAPGANHLRQQAAMSYGPLASKVFGSAVVDASLKVWLMHSLVLSRLLFNVHVVVPTRRYLQVLNGMYMRVLRRVGDAPRFGHSETDLEIPRLPWVTLLVSDLGKLRELVALCSTLPPPEGTASAWVTFIGDSPARWANAVSMLFFTDSCCDRGGAAPVGGGTRPFACHQCDARFATAKARDQHLRIRDHVRCLQRSYASADATCPVCHTAFGSRLRLLSHLCDSRRPACWEAVRASPAHYPPLPEKQVAELDDLDKVQRREAQRQ</sequence>
<dbReference type="PROSITE" id="PS00028">
    <property type="entry name" value="ZINC_FINGER_C2H2_1"/>
    <property type="match status" value="1"/>
</dbReference>
<feature type="non-terminal residue" evidence="3">
    <location>
        <position position="1"/>
    </location>
</feature>
<accession>A0ABN9SQQ5</accession>
<dbReference type="EMBL" id="CAUYUJ010012581">
    <property type="protein sequence ID" value="CAK0834248.1"/>
    <property type="molecule type" value="Genomic_DNA"/>
</dbReference>